<dbReference type="AlphaFoldDB" id="A0A4C1V388"/>
<dbReference type="EMBL" id="BGZK01000272">
    <property type="protein sequence ID" value="GBP33283.1"/>
    <property type="molecule type" value="Genomic_DNA"/>
</dbReference>
<comment type="caution">
    <text evidence="1">The sequence shown here is derived from an EMBL/GenBank/DDBJ whole genome shotgun (WGS) entry which is preliminary data.</text>
</comment>
<organism evidence="1 2">
    <name type="scientific">Eumeta variegata</name>
    <name type="common">Bagworm moth</name>
    <name type="synonym">Eumeta japonica</name>
    <dbReference type="NCBI Taxonomy" id="151549"/>
    <lineage>
        <taxon>Eukaryota</taxon>
        <taxon>Metazoa</taxon>
        <taxon>Ecdysozoa</taxon>
        <taxon>Arthropoda</taxon>
        <taxon>Hexapoda</taxon>
        <taxon>Insecta</taxon>
        <taxon>Pterygota</taxon>
        <taxon>Neoptera</taxon>
        <taxon>Endopterygota</taxon>
        <taxon>Lepidoptera</taxon>
        <taxon>Glossata</taxon>
        <taxon>Ditrysia</taxon>
        <taxon>Tineoidea</taxon>
        <taxon>Psychidae</taxon>
        <taxon>Oiketicinae</taxon>
        <taxon>Eumeta</taxon>
    </lineage>
</organism>
<gene>
    <name evidence="1" type="ORF">EVAR_30871_1</name>
</gene>
<protein>
    <submittedName>
        <fullName evidence="1">Uncharacterized protein</fullName>
    </submittedName>
</protein>
<evidence type="ECO:0000313" key="2">
    <source>
        <dbReference type="Proteomes" id="UP000299102"/>
    </source>
</evidence>
<accession>A0A4C1V388</accession>
<proteinExistence type="predicted"/>
<sequence>MRFGACVLCFATTRTTAISFSVRSGINILTCILVGLVSAIGNTNSGGTTSPSSPRGVALNRRCGRRRRVGGDGRLAAPNCDGRRGGIKHELTGNDKNIRKILKVKITSRPTETTLWGGQGPRLSNEAEKGVRYLSILWDQYSILWIEIRSGEADSRHIVRKGQKIAFIGLPEASKPPTDAFPVTMQCAISQRVTETLYRQPIDECARQ</sequence>
<reference evidence="1 2" key="1">
    <citation type="journal article" date="2019" name="Commun. Biol.">
        <title>The bagworm genome reveals a unique fibroin gene that provides high tensile strength.</title>
        <authorList>
            <person name="Kono N."/>
            <person name="Nakamura H."/>
            <person name="Ohtoshi R."/>
            <person name="Tomita M."/>
            <person name="Numata K."/>
            <person name="Arakawa K."/>
        </authorList>
    </citation>
    <scope>NUCLEOTIDE SEQUENCE [LARGE SCALE GENOMIC DNA]</scope>
</reference>
<evidence type="ECO:0000313" key="1">
    <source>
        <dbReference type="EMBL" id="GBP33283.1"/>
    </source>
</evidence>
<dbReference type="Proteomes" id="UP000299102">
    <property type="component" value="Unassembled WGS sequence"/>
</dbReference>
<name>A0A4C1V388_EUMVA</name>
<keyword evidence="2" id="KW-1185">Reference proteome</keyword>